<proteinExistence type="inferred from homology"/>
<evidence type="ECO:0000256" key="9">
    <source>
        <dbReference type="ARBA" id="ARBA00023277"/>
    </source>
</evidence>
<dbReference type="InterPro" id="IPR006549">
    <property type="entry name" value="HAD-SF_hydro_IIIA"/>
</dbReference>
<dbReference type="HAMAP" id="MF_00495">
    <property type="entry name" value="GPH_hydrolase_bact"/>
    <property type="match status" value="1"/>
</dbReference>
<comment type="cofactor">
    <cofactor evidence="2 10">
        <name>Mg(2+)</name>
        <dbReference type="ChEBI" id="CHEBI:18420"/>
    </cofactor>
</comment>
<dbReference type="InterPro" id="IPR036412">
    <property type="entry name" value="HAD-like_sf"/>
</dbReference>
<evidence type="ECO:0000256" key="5">
    <source>
        <dbReference type="ARBA" id="ARBA00013078"/>
    </source>
</evidence>
<dbReference type="SFLD" id="SFLDS00003">
    <property type="entry name" value="Haloacid_Dehalogenase"/>
    <property type="match status" value="1"/>
</dbReference>
<evidence type="ECO:0000313" key="12">
    <source>
        <dbReference type="Proteomes" id="UP001447842"/>
    </source>
</evidence>
<sequence length="228" mass="24912">MFKHKELILFDFDGTLIDSAPDLALAVNHMLEQLGRPPFEETTVRGWVGNGARTLVERALRASSDTEDAAETVDRALAIFLEFYAGNLAVLTRPYPQVPEVLQQLHQEGYRLAIVTNKPYAFIEPILHSLGMSELFEYTLGGDSLPQRKPDPRPLLHVCETLGVDKERCVMVGDSKNDILAAKAAGMDAIGLGYGYNYGEAIASYTPNLVCDTFAEVAVPFGVSHGVG</sequence>
<feature type="binding site" evidence="10">
    <location>
        <position position="11"/>
    </location>
    <ligand>
        <name>Mg(2+)</name>
        <dbReference type="ChEBI" id="CHEBI:18420"/>
    </ligand>
</feature>
<dbReference type="Proteomes" id="UP001447842">
    <property type="component" value="Chromosome"/>
</dbReference>
<dbReference type="NCBIfam" id="TIGR01662">
    <property type="entry name" value="HAD-SF-IIIA"/>
    <property type="match status" value="1"/>
</dbReference>
<evidence type="ECO:0000256" key="4">
    <source>
        <dbReference type="ARBA" id="ARBA00006171"/>
    </source>
</evidence>
<evidence type="ECO:0000256" key="1">
    <source>
        <dbReference type="ARBA" id="ARBA00000830"/>
    </source>
</evidence>
<evidence type="ECO:0000313" key="11">
    <source>
        <dbReference type="EMBL" id="XAU16203.1"/>
    </source>
</evidence>
<dbReference type="GO" id="GO:0008967">
    <property type="term" value="F:phosphoglycolate phosphatase activity"/>
    <property type="evidence" value="ECO:0007669"/>
    <property type="project" value="UniProtKB-EC"/>
</dbReference>
<dbReference type="SUPFAM" id="SSF56784">
    <property type="entry name" value="HAD-like"/>
    <property type="match status" value="1"/>
</dbReference>
<comment type="function">
    <text evidence="10">Specifically catalyzes the dephosphorylation of 2-phosphoglycolate.</text>
</comment>
<gene>
    <name evidence="11" type="ORF">WCY31_05710</name>
</gene>
<protein>
    <recommendedName>
        <fullName evidence="5 10">Phosphoglycolate phosphatase</fullName>
        <shortName evidence="10">PGP</shortName>
        <shortName evidence="10">PGPase</shortName>
        <ecNumber evidence="5 10">3.1.3.18</ecNumber>
    </recommendedName>
</protein>
<name>A0ABZ3HCE6_9BACT</name>
<organism evidence="11 12">
    <name type="scientific">Sulfurimonas diazotrophicus</name>
    <dbReference type="NCBI Taxonomy" id="3131939"/>
    <lineage>
        <taxon>Bacteria</taxon>
        <taxon>Pseudomonadati</taxon>
        <taxon>Campylobacterota</taxon>
        <taxon>Epsilonproteobacteria</taxon>
        <taxon>Campylobacterales</taxon>
        <taxon>Sulfurimonadaceae</taxon>
        <taxon>Sulfurimonas</taxon>
    </lineage>
</organism>
<evidence type="ECO:0000256" key="3">
    <source>
        <dbReference type="ARBA" id="ARBA00004818"/>
    </source>
</evidence>
<dbReference type="Gene3D" id="1.10.150.240">
    <property type="entry name" value="Putative phosphatase, domain 2"/>
    <property type="match status" value="1"/>
</dbReference>
<keyword evidence="8 10" id="KW-0460">Magnesium</keyword>
<comment type="pathway">
    <text evidence="3 10">Organic acid metabolism; glycolate biosynthesis; glycolate from 2-phosphoglycolate: step 1/1.</text>
</comment>
<evidence type="ECO:0000256" key="2">
    <source>
        <dbReference type="ARBA" id="ARBA00001946"/>
    </source>
</evidence>
<evidence type="ECO:0000256" key="6">
    <source>
        <dbReference type="ARBA" id="ARBA00022723"/>
    </source>
</evidence>
<keyword evidence="7 10" id="KW-0378">Hydrolase</keyword>
<dbReference type="Pfam" id="PF00702">
    <property type="entry name" value="Hydrolase"/>
    <property type="match status" value="1"/>
</dbReference>
<accession>A0ABZ3HCE6</accession>
<dbReference type="SFLD" id="SFLDG01135">
    <property type="entry name" value="C1.5.6:_HAD__Beta-PGM__Phospha"/>
    <property type="match status" value="1"/>
</dbReference>
<dbReference type="InterPro" id="IPR050155">
    <property type="entry name" value="HAD-like_hydrolase_sf"/>
</dbReference>
<dbReference type="SFLD" id="SFLDG01129">
    <property type="entry name" value="C1.5:_HAD__Beta-PGM__Phosphata"/>
    <property type="match status" value="1"/>
</dbReference>
<keyword evidence="9 10" id="KW-0119">Carbohydrate metabolism</keyword>
<comment type="catalytic activity">
    <reaction evidence="1 10">
        <text>2-phosphoglycolate + H2O = glycolate + phosphate</text>
        <dbReference type="Rhea" id="RHEA:14369"/>
        <dbReference type="ChEBI" id="CHEBI:15377"/>
        <dbReference type="ChEBI" id="CHEBI:29805"/>
        <dbReference type="ChEBI" id="CHEBI:43474"/>
        <dbReference type="ChEBI" id="CHEBI:58033"/>
        <dbReference type="EC" id="3.1.3.18"/>
    </reaction>
</comment>
<dbReference type="EC" id="3.1.3.18" evidence="5 10"/>
<feature type="active site" description="Nucleophile" evidence="10">
    <location>
        <position position="11"/>
    </location>
</feature>
<dbReference type="CDD" id="cd16417">
    <property type="entry name" value="HAD_PGPase"/>
    <property type="match status" value="1"/>
</dbReference>
<dbReference type="RefSeq" id="WP_345973613.1">
    <property type="nucleotide sequence ID" value="NZ_CP147920.1"/>
</dbReference>
<dbReference type="EMBL" id="CP147920">
    <property type="protein sequence ID" value="XAU16203.1"/>
    <property type="molecule type" value="Genomic_DNA"/>
</dbReference>
<evidence type="ECO:0000256" key="10">
    <source>
        <dbReference type="HAMAP-Rule" id="MF_00495"/>
    </source>
</evidence>
<dbReference type="NCBIfam" id="TIGR01449">
    <property type="entry name" value="PGP_bact"/>
    <property type="match status" value="1"/>
</dbReference>
<dbReference type="NCBIfam" id="NF009695">
    <property type="entry name" value="PRK13222.1-2"/>
    <property type="match status" value="1"/>
</dbReference>
<dbReference type="InterPro" id="IPR006439">
    <property type="entry name" value="HAD-SF_hydro_IA"/>
</dbReference>
<evidence type="ECO:0000256" key="7">
    <source>
        <dbReference type="ARBA" id="ARBA00022801"/>
    </source>
</evidence>
<reference evidence="11 12" key="1">
    <citation type="submission" date="2024-03" db="EMBL/GenBank/DDBJ databases">
        <title>Sulfurimonas sp. HSL3-1.</title>
        <authorList>
            <person name="Wang S."/>
        </authorList>
    </citation>
    <scope>NUCLEOTIDE SEQUENCE [LARGE SCALE GENOMIC DNA]</scope>
    <source>
        <strain evidence="11 12">HSL3-1</strain>
    </source>
</reference>
<dbReference type="InterPro" id="IPR037512">
    <property type="entry name" value="PGPase_prok"/>
</dbReference>
<dbReference type="NCBIfam" id="TIGR01509">
    <property type="entry name" value="HAD-SF-IA-v3"/>
    <property type="match status" value="1"/>
</dbReference>
<dbReference type="Gene3D" id="3.40.50.1000">
    <property type="entry name" value="HAD superfamily/HAD-like"/>
    <property type="match status" value="1"/>
</dbReference>
<dbReference type="PANTHER" id="PTHR43434">
    <property type="entry name" value="PHOSPHOGLYCOLATE PHOSPHATASE"/>
    <property type="match status" value="1"/>
</dbReference>
<feature type="binding site" evidence="10">
    <location>
        <position position="174"/>
    </location>
    <ligand>
        <name>Mg(2+)</name>
        <dbReference type="ChEBI" id="CHEBI:18420"/>
    </ligand>
</feature>
<dbReference type="NCBIfam" id="TIGR01549">
    <property type="entry name" value="HAD-SF-IA-v1"/>
    <property type="match status" value="1"/>
</dbReference>
<dbReference type="InterPro" id="IPR023214">
    <property type="entry name" value="HAD_sf"/>
</dbReference>
<dbReference type="InterPro" id="IPR023198">
    <property type="entry name" value="PGP-like_dom2"/>
</dbReference>
<keyword evidence="6 10" id="KW-0479">Metal-binding</keyword>
<keyword evidence="12" id="KW-1185">Reference proteome</keyword>
<dbReference type="PANTHER" id="PTHR43434:SF1">
    <property type="entry name" value="PHOSPHOGLYCOLATE PHOSPHATASE"/>
    <property type="match status" value="1"/>
</dbReference>
<dbReference type="PRINTS" id="PR00413">
    <property type="entry name" value="HADHALOGNASE"/>
</dbReference>
<comment type="similarity">
    <text evidence="4 10">Belongs to the HAD-like hydrolase superfamily. CbbY/CbbZ/Gph/YieH family.</text>
</comment>
<feature type="binding site" evidence="10">
    <location>
        <position position="13"/>
    </location>
    <ligand>
        <name>Mg(2+)</name>
        <dbReference type="ChEBI" id="CHEBI:18420"/>
    </ligand>
</feature>
<evidence type="ECO:0000256" key="8">
    <source>
        <dbReference type="ARBA" id="ARBA00022842"/>
    </source>
</evidence>